<name>A0ABW4JUT4_9HYPH</name>
<comment type="caution">
    <text evidence="4">The sequence shown here is derived from an EMBL/GenBank/DDBJ whole genome shotgun (WGS) entry which is preliminary data.</text>
</comment>
<dbReference type="PANTHER" id="PTHR11851:SF224">
    <property type="entry name" value="PROCESSING PROTEASE"/>
    <property type="match status" value="1"/>
</dbReference>
<dbReference type="InterPro" id="IPR050361">
    <property type="entry name" value="MPP/UQCRC_Complex"/>
</dbReference>
<protein>
    <submittedName>
        <fullName evidence="4">M16 family metallopeptidase</fullName>
    </submittedName>
</protein>
<gene>
    <name evidence="4" type="ORF">ACFSC7_07315</name>
</gene>
<feature type="domain" description="Peptidase M16 N-terminal" evidence="2">
    <location>
        <begin position="44"/>
        <end position="185"/>
    </location>
</feature>
<dbReference type="InterPro" id="IPR007863">
    <property type="entry name" value="Peptidase_M16_C"/>
</dbReference>
<feature type="signal peptide" evidence="1">
    <location>
        <begin position="1"/>
        <end position="26"/>
    </location>
</feature>
<dbReference type="Gene3D" id="3.30.830.10">
    <property type="entry name" value="Metalloenzyme, LuxS/M16 peptidase-like"/>
    <property type="match status" value="2"/>
</dbReference>
<feature type="domain" description="Peptidase M16 C-terminal" evidence="3">
    <location>
        <begin position="193"/>
        <end position="367"/>
    </location>
</feature>
<dbReference type="Pfam" id="PF05193">
    <property type="entry name" value="Peptidase_M16_C"/>
    <property type="match status" value="1"/>
</dbReference>
<keyword evidence="1" id="KW-0732">Signal</keyword>
<proteinExistence type="predicted"/>
<dbReference type="Proteomes" id="UP001597327">
    <property type="component" value="Unassembled WGS sequence"/>
</dbReference>
<dbReference type="PANTHER" id="PTHR11851">
    <property type="entry name" value="METALLOPROTEASE"/>
    <property type="match status" value="1"/>
</dbReference>
<organism evidence="4 5">
    <name type="scientific">Roseibium aestuarii</name>
    <dbReference type="NCBI Taxonomy" id="2600299"/>
    <lineage>
        <taxon>Bacteria</taxon>
        <taxon>Pseudomonadati</taxon>
        <taxon>Pseudomonadota</taxon>
        <taxon>Alphaproteobacteria</taxon>
        <taxon>Hyphomicrobiales</taxon>
        <taxon>Stappiaceae</taxon>
        <taxon>Roseibium</taxon>
    </lineage>
</organism>
<dbReference type="RefSeq" id="WP_149890939.1">
    <property type="nucleotide sequence ID" value="NZ_JBHUFA010000001.1"/>
</dbReference>
<evidence type="ECO:0000259" key="2">
    <source>
        <dbReference type="Pfam" id="PF00675"/>
    </source>
</evidence>
<evidence type="ECO:0000313" key="4">
    <source>
        <dbReference type="EMBL" id="MFD1695321.1"/>
    </source>
</evidence>
<sequence length="448" mass="48160">MSVARLLKPVVTGLGLLGLALTSAQAVEIQKVTSPGGIEAWLVEDHTVPLVAMNFAFKGGATQDPEGKQGLTRLLAATLDEGAGDLTSEEFQARLEEQSISLSFDTGKDYFYGTLRTLTATRDEAFDLTALALTQPRFDAAPVDRMKTQFLTGIRRSKQDPQDIASELLYKSLLGEHPYTWQTEGTEESMAALTADDLRAQFKRVIGRDTLMIGVVGDIDAETLASALDKTFGALPATSQLDAVASLEFTPGETVTGLLDVPQTQIFFALPGITREDPDYQAAYVMNHILGGGSFTSWLYEEVREKRGLTYGIGTSLAPYDAGGMLVGSVATRADRAGETVEVIREQLRRMAEEGPSEEELVSAKKYLTGSYALRFDTSAKIAAQLVALQNSKLGIDYFDRRNGEIEAVTLDDVKRVAKRLLGASAPTFAAVGPEASVEAVRKAASGG</sequence>
<dbReference type="SUPFAM" id="SSF63411">
    <property type="entry name" value="LuxS/MPP-like metallohydrolase"/>
    <property type="match status" value="2"/>
</dbReference>
<dbReference type="InterPro" id="IPR011765">
    <property type="entry name" value="Pept_M16_N"/>
</dbReference>
<accession>A0ABW4JUT4</accession>
<feature type="chain" id="PRO_5046126072" evidence="1">
    <location>
        <begin position="27"/>
        <end position="448"/>
    </location>
</feature>
<reference evidence="5" key="1">
    <citation type="journal article" date="2019" name="Int. J. Syst. Evol. Microbiol.">
        <title>The Global Catalogue of Microorganisms (GCM) 10K type strain sequencing project: providing services to taxonomists for standard genome sequencing and annotation.</title>
        <authorList>
            <consortium name="The Broad Institute Genomics Platform"/>
            <consortium name="The Broad Institute Genome Sequencing Center for Infectious Disease"/>
            <person name="Wu L."/>
            <person name="Ma J."/>
        </authorList>
    </citation>
    <scope>NUCLEOTIDE SEQUENCE [LARGE SCALE GENOMIC DNA]</scope>
    <source>
        <strain evidence="5">JCM 3369</strain>
    </source>
</reference>
<keyword evidence="5" id="KW-1185">Reference proteome</keyword>
<dbReference type="InterPro" id="IPR011249">
    <property type="entry name" value="Metalloenz_LuxS/M16"/>
</dbReference>
<dbReference type="EMBL" id="JBHUFA010000001">
    <property type="protein sequence ID" value="MFD1695321.1"/>
    <property type="molecule type" value="Genomic_DNA"/>
</dbReference>
<dbReference type="Pfam" id="PF00675">
    <property type="entry name" value="Peptidase_M16"/>
    <property type="match status" value="1"/>
</dbReference>
<evidence type="ECO:0000313" key="5">
    <source>
        <dbReference type="Proteomes" id="UP001597327"/>
    </source>
</evidence>
<evidence type="ECO:0000259" key="3">
    <source>
        <dbReference type="Pfam" id="PF05193"/>
    </source>
</evidence>
<evidence type="ECO:0000256" key="1">
    <source>
        <dbReference type="SAM" id="SignalP"/>
    </source>
</evidence>